<reference evidence="2 3" key="1">
    <citation type="submission" date="2018-01" db="EMBL/GenBank/DDBJ databases">
        <authorList>
            <person name="Clerissi C."/>
        </authorList>
    </citation>
    <scope>NUCLEOTIDE SEQUENCE [LARGE SCALE GENOMIC DNA]</scope>
    <source>
        <strain evidence="2">Cupriavidus sp. LMG 19464</strain>
    </source>
</reference>
<feature type="transmembrane region" description="Helical" evidence="1">
    <location>
        <begin position="127"/>
        <end position="147"/>
    </location>
</feature>
<feature type="transmembrane region" description="Helical" evidence="1">
    <location>
        <begin position="83"/>
        <end position="106"/>
    </location>
</feature>
<keyword evidence="1" id="KW-0472">Membrane</keyword>
<sequence>MFKNGKPSTHIRRELEVAKAKAIQGSYVLFFRCSAWTRRHRAKLGLATSMTLVAVSSFGVAPLQKLLHPIFTDTAKLSALQALLTSIGGALLGATAIAFSLVLFAMQVNVERVPHGLFRRLSADLRLLGSFVSSFLLAVTVATLSLVATSQNVGAVVFVACLCTAGIVFLFLSAYSRALLLINPAQQLRIAVARAERDLRSWGKHADRATLLHEAVEAEATGPFPTNDNPRVVFFRANQGWDAVAKESMDHAIAYARRYSEQGDHDIADVALNAVLAINVTYVQVKGRTFFGRNALFDSPLSTDGFINKTLELLRHTFRIGLSRGDERQIEQTLQAFTALVGTYLSIKYPGAGTSRAHPHLAARYLADAVQELGGHNMPNAMMEGLRLMGKAAQAFLYNSEPSDATSLTQKISTLSAIGAVKSGHEPVTLVAFEQLATLTFDLLRTSHRDIRWAAEQLQLNVFHATKFVLSLQGDSSTFDHSAYLAPYYSSTSYTSLRAKLTQLVNAVLVLEADNQDGRRVVQHIRIWSNDLHRYEKDLLLLAFAHKSQFALDMLQWITGTTELLLALSTAQTCDESSSSALQKNALWLISTLTFLPQDAETVRSLEAYSFSELLFETAQSAHKYNCPKIVNALVKQLVCWAVLAGKHRNGFNTMESALYAAICLQLAAGADMGSVVQPLTLELSKPNGPEEEIRSRAARSMAQKACQALLDTFEFSSIEKAMANADRAALRSALVQVANVLSPAAADVKQRPVEP</sequence>
<evidence type="ECO:0000313" key="2">
    <source>
        <dbReference type="EMBL" id="SOY55779.1"/>
    </source>
</evidence>
<dbReference type="EMBL" id="OFSQ01000026">
    <property type="protein sequence ID" value="SOY55779.1"/>
    <property type="molecule type" value="Genomic_DNA"/>
</dbReference>
<dbReference type="AlphaFoldDB" id="A0A976A2R3"/>
<evidence type="ECO:0000256" key="1">
    <source>
        <dbReference type="SAM" id="Phobius"/>
    </source>
</evidence>
<accession>A0A976A2R3</accession>
<keyword evidence="1" id="KW-1133">Transmembrane helix</keyword>
<evidence type="ECO:0000313" key="3">
    <source>
        <dbReference type="Proteomes" id="UP000256780"/>
    </source>
</evidence>
<gene>
    <name evidence="2" type="ORF">CBM2587_A70049</name>
</gene>
<feature type="transmembrane region" description="Helical" evidence="1">
    <location>
        <begin position="153"/>
        <end position="172"/>
    </location>
</feature>
<comment type="caution">
    <text evidence="2">The sequence shown here is derived from an EMBL/GenBank/DDBJ whole genome shotgun (WGS) entry which is preliminary data.</text>
</comment>
<dbReference type="Proteomes" id="UP000256780">
    <property type="component" value="Chromosome CBM2587_a"/>
</dbReference>
<organism evidence="2 3">
    <name type="scientific">Cupriavidus taiwanensis</name>
    <dbReference type="NCBI Taxonomy" id="164546"/>
    <lineage>
        <taxon>Bacteria</taxon>
        <taxon>Pseudomonadati</taxon>
        <taxon>Pseudomonadota</taxon>
        <taxon>Betaproteobacteria</taxon>
        <taxon>Burkholderiales</taxon>
        <taxon>Burkholderiaceae</taxon>
        <taxon>Cupriavidus</taxon>
    </lineage>
</organism>
<protein>
    <recommendedName>
        <fullName evidence="4">DUF2254 domain-containing protein</fullName>
    </recommendedName>
</protein>
<keyword evidence="1" id="KW-0812">Transmembrane</keyword>
<name>A0A976A2R3_9BURK</name>
<proteinExistence type="predicted"/>
<evidence type="ECO:0008006" key="4">
    <source>
        <dbReference type="Google" id="ProtNLM"/>
    </source>
</evidence>